<evidence type="ECO:0000256" key="3">
    <source>
        <dbReference type="ARBA" id="ARBA00023163"/>
    </source>
</evidence>
<reference evidence="5 6" key="1">
    <citation type="submission" date="2022-06" db="EMBL/GenBank/DDBJ databases">
        <title>Isolation of gut microbiota from human fecal samples.</title>
        <authorList>
            <person name="Pamer E.G."/>
            <person name="Barat B."/>
            <person name="Waligurski E."/>
            <person name="Medina S."/>
            <person name="Paddock L."/>
            <person name="Mostad J."/>
        </authorList>
    </citation>
    <scope>NUCLEOTIDE SEQUENCE [LARGE SCALE GENOMIC DNA]</scope>
    <source>
        <strain evidence="5 6">DFI.6.1</strain>
    </source>
</reference>
<dbReference type="SMART" id="SM00347">
    <property type="entry name" value="HTH_MARR"/>
    <property type="match status" value="1"/>
</dbReference>
<dbReference type="PRINTS" id="PR00598">
    <property type="entry name" value="HTHMARR"/>
</dbReference>
<dbReference type="Proteomes" id="UP001524435">
    <property type="component" value="Unassembled WGS sequence"/>
</dbReference>
<evidence type="ECO:0000256" key="2">
    <source>
        <dbReference type="ARBA" id="ARBA00023125"/>
    </source>
</evidence>
<dbReference type="InterPro" id="IPR036388">
    <property type="entry name" value="WH-like_DNA-bd_sf"/>
</dbReference>
<dbReference type="EMBL" id="JANGCH010000020">
    <property type="protein sequence ID" value="MCQ5122599.1"/>
    <property type="molecule type" value="Genomic_DNA"/>
</dbReference>
<comment type="caution">
    <text evidence="5">The sequence shown here is derived from an EMBL/GenBank/DDBJ whole genome shotgun (WGS) entry which is preliminary data.</text>
</comment>
<dbReference type="InterPro" id="IPR023187">
    <property type="entry name" value="Tscrpt_reg_MarR-type_CS"/>
</dbReference>
<feature type="domain" description="HTH marR-type" evidence="4">
    <location>
        <begin position="6"/>
        <end position="133"/>
    </location>
</feature>
<keyword evidence="3" id="KW-0804">Transcription</keyword>
<organism evidence="5 6">
    <name type="scientific">Massilicoli timonensis</name>
    <dbReference type="NCBI Taxonomy" id="2015901"/>
    <lineage>
        <taxon>Bacteria</taxon>
        <taxon>Bacillati</taxon>
        <taxon>Bacillota</taxon>
        <taxon>Erysipelotrichia</taxon>
        <taxon>Erysipelotrichales</taxon>
        <taxon>Erysipelotrichaceae</taxon>
        <taxon>Massilicoli</taxon>
    </lineage>
</organism>
<evidence type="ECO:0000256" key="1">
    <source>
        <dbReference type="ARBA" id="ARBA00023015"/>
    </source>
</evidence>
<dbReference type="InterPro" id="IPR039422">
    <property type="entry name" value="MarR/SlyA-like"/>
</dbReference>
<keyword evidence="1" id="KW-0805">Transcription regulation</keyword>
<dbReference type="Pfam" id="PF01047">
    <property type="entry name" value="MarR"/>
    <property type="match status" value="1"/>
</dbReference>
<dbReference type="InterPro" id="IPR036390">
    <property type="entry name" value="WH_DNA-bd_sf"/>
</dbReference>
<dbReference type="SUPFAM" id="SSF46785">
    <property type="entry name" value="Winged helix' DNA-binding domain"/>
    <property type="match status" value="1"/>
</dbReference>
<dbReference type="InterPro" id="IPR000835">
    <property type="entry name" value="HTH_MarR-typ"/>
</dbReference>
<evidence type="ECO:0000259" key="4">
    <source>
        <dbReference type="PROSITE" id="PS50995"/>
    </source>
</evidence>
<gene>
    <name evidence="5" type="ORF">NE663_10085</name>
</gene>
<keyword evidence="2" id="KW-0238">DNA-binding</keyword>
<dbReference type="PANTHER" id="PTHR33164">
    <property type="entry name" value="TRANSCRIPTIONAL REGULATOR, MARR FAMILY"/>
    <property type="match status" value="1"/>
</dbReference>
<keyword evidence="6" id="KW-1185">Reference proteome</keyword>
<dbReference type="RefSeq" id="WP_102268446.1">
    <property type="nucleotide sequence ID" value="NZ_CALVCM010000069.1"/>
</dbReference>
<dbReference type="Gene3D" id="1.10.10.10">
    <property type="entry name" value="Winged helix-like DNA-binding domain superfamily/Winged helix DNA-binding domain"/>
    <property type="match status" value="1"/>
</dbReference>
<sequence>MKQDYDVLIFDEMRKIGASLHVILNRRCEPYDITRVQAEVLMELQNKRQLRISELADTLSLSISNLSAIAKRMEKSGFVERVHDFRDRRIVYLQMTEKAKECLQDVCRQESLFADLNEKQFQKVMEGLQVLSAYIEERRKSNE</sequence>
<name>A0ABT1SN02_9FIRM</name>
<dbReference type="PROSITE" id="PS50995">
    <property type="entry name" value="HTH_MARR_2"/>
    <property type="match status" value="1"/>
</dbReference>
<dbReference type="PANTHER" id="PTHR33164:SF89">
    <property type="entry name" value="MARR FAMILY REGULATORY PROTEIN"/>
    <property type="match status" value="1"/>
</dbReference>
<accession>A0ABT1SN02</accession>
<evidence type="ECO:0000313" key="5">
    <source>
        <dbReference type="EMBL" id="MCQ5122599.1"/>
    </source>
</evidence>
<evidence type="ECO:0000313" key="6">
    <source>
        <dbReference type="Proteomes" id="UP001524435"/>
    </source>
</evidence>
<proteinExistence type="predicted"/>
<dbReference type="PROSITE" id="PS01117">
    <property type="entry name" value="HTH_MARR_1"/>
    <property type="match status" value="1"/>
</dbReference>
<protein>
    <submittedName>
        <fullName evidence="5">MarR family transcriptional regulator</fullName>
    </submittedName>
</protein>